<gene>
    <name evidence="2" type="ordered locus">Arcpr_0255</name>
</gene>
<reference evidence="2 3" key="1">
    <citation type="journal article" date="2010" name="Stand. Genomic Sci.">
        <title>Complete genome sequence of Archaeoglobus profundus type strain (AV18).</title>
        <authorList>
            <person name="von Jan M."/>
            <person name="Lapidus A."/>
            <person name="Del Rio T.G."/>
            <person name="Copeland A."/>
            <person name="Tice H."/>
            <person name="Cheng J.F."/>
            <person name="Lucas S."/>
            <person name="Chen F."/>
            <person name="Nolan M."/>
            <person name="Goodwin L."/>
            <person name="Han C."/>
            <person name="Pitluck S."/>
            <person name="Liolios K."/>
            <person name="Ivanova N."/>
            <person name="Mavromatis K."/>
            <person name="Ovchinnikova G."/>
            <person name="Chertkov O."/>
            <person name="Pati A."/>
            <person name="Chen A."/>
            <person name="Palaniappan K."/>
            <person name="Land M."/>
            <person name="Hauser L."/>
            <person name="Chang Y.J."/>
            <person name="Jeffries C.D."/>
            <person name="Saunders E."/>
            <person name="Brettin T."/>
            <person name="Detter J.C."/>
            <person name="Chain P."/>
            <person name="Eichinger K."/>
            <person name="Huber H."/>
            <person name="Spring S."/>
            <person name="Rohde M."/>
            <person name="Goker M."/>
            <person name="Wirth R."/>
            <person name="Woyke T."/>
            <person name="Bristow J."/>
            <person name="Eisen J.A."/>
            <person name="Markowitz V."/>
            <person name="Hugenholtz P."/>
            <person name="Kyrpides N.C."/>
            <person name="Klenk H.P."/>
        </authorList>
    </citation>
    <scope>NUCLEOTIDE SEQUENCE [LARGE SCALE GENOMIC DNA]</scope>
    <source>
        <strain evidence="3">DSM 5631 / JCM 9629 / NBRC 100127 / Av18</strain>
    </source>
</reference>
<organism evidence="2 3">
    <name type="scientific">Archaeoglobus profundus (strain DSM 5631 / JCM 9629 / NBRC 100127 / Av18)</name>
    <dbReference type="NCBI Taxonomy" id="572546"/>
    <lineage>
        <taxon>Archaea</taxon>
        <taxon>Methanobacteriati</taxon>
        <taxon>Methanobacteriota</taxon>
        <taxon>Archaeoglobi</taxon>
        <taxon>Archaeoglobales</taxon>
        <taxon>Archaeoglobaceae</taxon>
        <taxon>Archaeoglobus</taxon>
    </lineage>
</organism>
<accession>D2RGA0</accession>
<dbReference type="KEGG" id="apo:Arcpr_0255"/>
<sequence length="91" mass="10657">MNATNLSLHDLNLSLVSLHTQFIGLAFIILTFVILFYAQALSRERKAENFVDWVRNYALVWIGLSVPIIFCDNCFYFIIFVGIYMRFLQSR</sequence>
<proteinExistence type="predicted"/>
<keyword evidence="1" id="KW-0472">Membrane</keyword>
<evidence type="ECO:0000313" key="2">
    <source>
        <dbReference type="EMBL" id="ADB57325.1"/>
    </source>
</evidence>
<keyword evidence="3" id="KW-1185">Reference proteome</keyword>
<dbReference type="EMBL" id="CP001857">
    <property type="protein sequence ID" value="ADB57325.1"/>
    <property type="molecule type" value="Genomic_DNA"/>
</dbReference>
<evidence type="ECO:0000313" key="3">
    <source>
        <dbReference type="Proteomes" id="UP000001901"/>
    </source>
</evidence>
<name>D2RGA0_ARCPA</name>
<protein>
    <submittedName>
        <fullName evidence="2">Uncharacterized protein</fullName>
    </submittedName>
</protein>
<dbReference type="Proteomes" id="UP000001901">
    <property type="component" value="Chromosome"/>
</dbReference>
<keyword evidence="1" id="KW-0812">Transmembrane</keyword>
<dbReference type="PaxDb" id="572546-Arcpr_0255"/>
<keyword evidence="1" id="KW-1133">Transmembrane helix</keyword>
<dbReference type="STRING" id="572546.Arcpr_0255"/>
<evidence type="ECO:0000256" key="1">
    <source>
        <dbReference type="SAM" id="Phobius"/>
    </source>
</evidence>
<feature type="transmembrane region" description="Helical" evidence="1">
    <location>
        <begin position="59"/>
        <end position="85"/>
    </location>
</feature>
<feature type="transmembrane region" description="Helical" evidence="1">
    <location>
        <begin position="20"/>
        <end position="38"/>
    </location>
</feature>
<dbReference type="AlphaFoldDB" id="D2RGA0"/>
<dbReference type="HOGENOM" id="CLU_2419861_0_0_2"/>